<feature type="domain" description="Pre-mRNA-splicing factor Syf1-like N-terminal HAT-repeats" evidence="9">
    <location>
        <begin position="300"/>
        <end position="462"/>
    </location>
</feature>
<comment type="similarity">
    <text evidence="2">Belongs to the crooked-neck family.</text>
</comment>
<dbReference type="SMART" id="SM00386">
    <property type="entry name" value="HAT"/>
    <property type="match status" value="12"/>
</dbReference>
<feature type="domain" description="Pre-mRNA-splicing factor Syf1-like N-terminal HAT-repeats" evidence="9">
    <location>
        <begin position="45"/>
        <end position="190"/>
    </location>
</feature>
<dbReference type="InterPro" id="IPR055433">
    <property type="entry name" value="HAT_Syf1-like_N"/>
</dbReference>
<dbReference type="InterPro" id="IPR003107">
    <property type="entry name" value="HAT"/>
</dbReference>
<evidence type="ECO:0000256" key="3">
    <source>
        <dbReference type="ARBA" id="ARBA00022664"/>
    </source>
</evidence>
<comment type="subcellular location">
    <subcellularLocation>
        <location evidence="1">Nucleus</location>
    </subcellularLocation>
</comment>
<keyword evidence="6" id="KW-0508">mRNA splicing</keyword>
<protein>
    <recommendedName>
        <fullName evidence="8">Pre-mRNA-splicing factor CLF1</fullName>
    </recommendedName>
</protein>
<keyword evidence="5" id="KW-0677">Repeat</keyword>
<dbReference type="InterPro" id="IPR045075">
    <property type="entry name" value="Syf1-like"/>
</dbReference>
<comment type="caution">
    <text evidence="10">The sequence shown here is derived from an EMBL/GenBank/DDBJ whole genome shotgun (WGS) entry which is preliminary data.</text>
</comment>
<evidence type="ECO:0000259" key="9">
    <source>
        <dbReference type="Pfam" id="PF23233"/>
    </source>
</evidence>
<proteinExistence type="inferred from homology"/>
<accession>A0ABR4NVQ3</accession>
<evidence type="ECO:0000313" key="11">
    <source>
        <dbReference type="Proteomes" id="UP001623330"/>
    </source>
</evidence>
<organism evidence="10 11">
    <name type="scientific">Nakaseomyces bracarensis</name>
    <dbReference type="NCBI Taxonomy" id="273131"/>
    <lineage>
        <taxon>Eukaryota</taxon>
        <taxon>Fungi</taxon>
        <taxon>Dikarya</taxon>
        <taxon>Ascomycota</taxon>
        <taxon>Saccharomycotina</taxon>
        <taxon>Saccharomycetes</taxon>
        <taxon>Saccharomycetales</taxon>
        <taxon>Saccharomycetaceae</taxon>
        <taxon>Nakaseomyces</taxon>
    </lineage>
</organism>
<evidence type="ECO:0000313" key="10">
    <source>
        <dbReference type="EMBL" id="KAL3232798.1"/>
    </source>
</evidence>
<evidence type="ECO:0000256" key="6">
    <source>
        <dbReference type="ARBA" id="ARBA00023187"/>
    </source>
</evidence>
<dbReference type="Gene3D" id="1.25.40.10">
    <property type="entry name" value="Tetratricopeptide repeat domain"/>
    <property type="match status" value="4"/>
</dbReference>
<sequence length="689" mass="83017">MAATPTQITVNDILKDVYRKKKKSLTNIEILDLEELKNSQREKRTEFESYLKRNRLDAKQWMRYALYEVEQHDMRRARSVFERALQIHTSYIPLWIRYVDMELKGKYVNHARNILERAVTVLPRVDKLWYKYLLLEESLQHIDVVRTIFDKWCALEPDTHAWDSFVEFELRQENYHRVRDIYSKYVMVHPGFRTWSSWIQFEKVHGSVDTTRSVFSLALDALVNYSDVDPLLIDDVIKLVIIFAEWEAYNKEMERARALYNISLERWPQSYALKDSMVKFERQYGTVHTMLTSIIDKRQADYESSLTLDPKKYETWWLLIDLLEEYRSVEDVKAIYERSLMNNQPETKTKERQWKNYISLWVRYLCFIELSLQDFSYCRKMFSLLTNEIIPHKLFTFTSIWILFAEFEIRQENLTEARKILGRSLGIHPTEEVFKYYVDLETKLREFDRVRKIYESYIKFNPLNMDAWRGLIELESSLGDETRVLEIKNIPFNGNTIFPIQFLLSFNKFLIEFEFEEQNYDEVQDLQEKRLELGNYAPEIWIEIALKSMAIPTETQLEEFEKLRQKHFEEHGDEDELEFEFELEDENLENSRRIFERAITYFRDIKNDIGRSKVFDGYLEFENSYGSEKSKLAITNRMPHIKYKTRTENGIIEEYEQYVFPDDETSEREKINVSKILALAKEWEANNNN</sequence>
<name>A0ABR4NVQ3_9SACH</name>
<dbReference type="SUPFAM" id="SSF48452">
    <property type="entry name" value="TPR-like"/>
    <property type="match status" value="2"/>
</dbReference>
<evidence type="ECO:0000256" key="8">
    <source>
        <dbReference type="ARBA" id="ARBA00039167"/>
    </source>
</evidence>
<dbReference type="Proteomes" id="UP001623330">
    <property type="component" value="Unassembled WGS sequence"/>
</dbReference>
<keyword evidence="7" id="KW-0539">Nucleus</keyword>
<dbReference type="Pfam" id="PF23233">
    <property type="entry name" value="HAT_Syf1_CNRKL1_N"/>
    <property type="match status" value="2"/>
</dbReference>
<evidence type="ECO:0000256" key="4">
    <source>
        <dbReference type="ARBA" id="ARBA00022728"/>
    </source>
</evidence>
<gene>
    <name evidence="10" type="ORF">RNJ44_04714</name>
</gene>
<evidence type="ECO:0000256" key="7">
    <source>
        <dbReference type="ARBA" id="ARBA00023242"/>
    </source>
</evidence>
<evidence type="ECO:0000256" key="2">
    <source>
        <dbReference type="ARBA" id="ARBA00008644"/>
    </source>
</evidence>
<reference evidence="10 11" key="1">
    <citation type="submission" date="2024-05" db="EMBL/GenBank/DDBJ databases">
        <title>Long read based assembly of the Candida bracarensis genome reveals expanded adhesin content.</title>
        <authorList>
            <person name="Marcet-Houben M."/>
            <person name="Ksiezopolska E."/>
            <person name="Gabaldon T."/>
        </authorList>
    </citation>
    <scope>NUCLEOTIDE SEQUENCE [LARGE SCALE GENOMIC DNA]</scope>
    <source>
        <strain evidence="10 11">CBM6</strain>
    </source>
</reference>
<dbReference type="EMBL" id="JBEVYD010000005">
    <property type="protein sequence ID" value="KAL3232798.1"/>
    <property type="molecule type" value="Genomic_DNA"/>
</dbReference>
<dbReference type="PANTHER" id="PTHR11246:SF3">
    <property type="entry name" value="CROOKED NECK-LIKE PROTEIN 1"/>
    <property type="match status" value="1"/>
</dbReference>
<keyword evidence="4" id="KW-0747">Spliceosome</keyword>
<evidence type="ECO:0000256" key="1">
    <source>
        <dbReference type="ARBA" id="ARBA00004123"/>
    </source>
</evidence>
<dbReference type="InterPro" id="IPR011990">
    <property type="entry name" value="TPR-like_helical_dom_sf"/>
</dbReference>
<evidence type="ECO:0000256" key="5">
    <source>
        <dbReference type="ARBA" id="ARBA00022737"/>
    </source>
</evidence>
<dbReference type="PANTHER" id="PTHR11246">
    <property type="entry name" value="PRE-MRNA SPLICING FACTOR"/>
    <property type="match status" value="1"/>
</dbReference>
<keyword evidence="3" id="KW-0507">mRNA processing</keyword>
<keyword evidence="11" id="KW-1185">Reference proteome</keyword>